<dbReference type="PROSITE" id="PS00010">
    <property type="entry name" value="ASX_HYDROXYL"/>
    <property type="match status" value="1"/>
</dbReference>
<dbReference type="InterPro" id="IPR001881">
    <property type="entry name" value="EGF-like_Ca-bd_dom"/>
</dbReference>
<dbReference type="OrthoDB" id="6162994at2759"/>
<keyword evidence="4 5" id="KW-1015">Disulfide bond</keyword>
<feature type="domain" description="EGF-like" evidence="6">
    <location>
        <begin position="201"/>
        <end position="238"/>
    </location>
</feature>
<evidence type="ECO:0000313" key="8">
    <source>
        <dbReference type="EMBL" id="VDI34475.1"/>
    </source>
</evidence>
<keyword evidence="3" id="KW-0677">Repeat</keyword>
<dbReference type="InterPro" id="IPR000152">
    <property type="entry name" value="EGF-type_Asp/Asn_hydroxyl_site"/>
</dbReference>
<dbReference type="InterPro" id="IPR001304">
    <property type="entry name" value="C-type_lectin-like"/>
</dbReference>
<dbReference type="SMART" id="SM00181">
    <property type="entry name" value="EGF"/>
    <property type="match status" value="3"/>
</dbReference>
<evidence type="ECO:0000259" key="7">
    <source>
        <dbReference type="PROSITE" id="PS50041"/>
    </source>
</evidence>
<evidence type="ECO:0000256" key="3">
    <source>
        <dbReference type="ARBA" id="ARBA00022737"/>
    </source>
</evidence>
<dbReference type="Gene3D" id="2.10.25.10">
    <property type="entry name" value="Laminin"/>
    <property type="match status" value="2"/>
</dbReference>
<dbReference type="InterPro" id="IPR050111">
    <property type="entry name" value="C-type_lectin/snaclec_domain"/>
</dbReference>
<evidence type="ECO:0000256" key="4">
    <source>
        <dbReference type="ARBA" id="ARBA00023157"/>
    </source>
</evidence>
<reference evidence="8" key="1">
    <citation type="submission" date="2018-11" db="EMBL/GenBank/DDBJ databases">
        <authorList>
            <person name="Alioto T."/>
            <person name="Alioto T."/>
        </authorList>
    </citation>
    <scope>NUCLEOTIDE SEQUENCE</scope>
</reference>
<dbReference type="PANTHER" id="PTHR22803">
    <property type="entry name" value="MANNOSE, PHOSPHOLIPASE, LECTIN RECEPTOR RELATED"/>
    <property type="match status" value="1"/>
</dbReference>
<accession>A0A8B6EI92</accession>
<dbReference type="SUPFAM" id="SSF57196">
    <property type="entry name" value="EGF/Laminin"/>
    <property type="match status" value="3"/>
</dbReference>
<evidence type="ECO:0000256" key="5">
    <source>
        <dbReference type="PROSITE-ProRule" id="PRU00076"/>
    </source>
</evidence>
<proteinExistence type="predicted"/>
<protein>
    <submittedName>
        <fullName evidence="8">Versican core protein</fullName>
    </submittedName>
</protein>
<dbReference type="SUPFAM" id="SSF56436">
    <property type="entry name" value="C-type lectin-like"/>
    <property type="match status" value="1"/>
</dbReference>
<keyword evidence="9" id="KW-1185">Reference proteome</keyword>
<evidence type="ECO:0000256" key="1">
    <source>
        <dbReference type="ARBA" id="ARBA00022536"/>
    </source>
</evidence>
<keyword evidence="1 5" id="KW-0245">EGF-like domain</keyword>
<dbReference type="SMART" id="SM00034">
    <property type="entry name" value="CLECT"/>
    <property type="match status" value="1"/>
</dbReference>
<dbReference type="PROSITE" id="PS01186">
    <property type="entry name" value="EGF_2"/>
    <property type="match status" value="2"/>
</dbReference>
<evidence type="ECO:0000256" key="2">
    <source>
        <dbReference type="ARBA" id="ARBA00022729"/>
    </source>
</evidence>
<gene>
    <name evidence="8" type="ORF">MGAL_10B083073</name>
</gene>
<dbReference type="FunFam" id="2.10.25.10:FF:000066">
    <property type="entry name" value="FAT atypical cadherin 4"/>
    <property type="match status" value="1"/>
</dbReference>
<dbReference type="PROSITE" id="PS50041">
    <property type="entry name" value="C_TYPE_LECTIN_2"/>
    <property type="match status" value="1"/>
</dbReference>
<evidence type="ECO:0000313" key="9">
    <source>
        <dbReference type="Proteomes" id="UP000596742"/>
    </source>
</evidence>
<feature type="domain" description="EGF-like" evidence="6">
    <location>
        <begin position="274"/>
        <end position="310"/>
    </location>
</feature>
<feature type="domain" description="C-type lectin" evidence="7">
    <location>
        <begin position="324"/>
        <end position="450"/>
    </location>
</feature>
<dbReference type="Pfam" id="PF00059">
    <property type="entry name" value="Lectin_C"/>
    <property type="match status" value="1"/>
</dbReference>
<feature type="disulfide bond" evidence="5">
    <location>
        <begin position="300"/>
        <end position="309"/>
    </location>
</feature>
<dbReference type="InterPro" id="IPR000742">
    <property type="entry name" value="EGF"/>
</dbReference>
<evidence type="ECO:0000259" key="6">
    <source>
        <dbReference type="PROSITE" id="PS50026"/>
    </source>
</evidence>
<dbReference type="PROSITE" id="PS00022">
    <property type="entry name" value="EGF_1"/>
    <property type="match status" value="2"/>
</dbReference>
<dbReference type="PROSITE" id="PS50026">
    <property type="entry name" value="EGF_3"/>
    <property type="match status" value="2"/>
</dbReference>
<organism evidence="8 9">
    <name type="scientific">Mytilus galloprovincialis</name>
    <name type="common">Mediterranean mussel</name>
    <dbReference type="NCBI Taxonomy" id="29158"/>
    <lineage>
        <taxon>Eukaryota</taxon>
        <taxon>Metazoa</taxon>
        <taxon>Spiralia</taxon>
        <taxon>Lophotrochozoa</taxon>
        <taxon>Mollusca</taxon>
        <taxon>Bivalvia</taxon>
        <taxon>Autobranchia</taxon>
        <taxon>Pteriomorphia</taxon>
        <taxon>Mytilida</taxon>
        <taxon>Mytiloidea</taxon>
        <taxon>Mytilidae</taxon>
        <taxon>Mytilinae</taxon>
        <taxon>Mytilus</taxon>
    </lineage>
</organism>
<dbReference type="Pfam" id="PF00008">
    <property type="entry name" value="EGF"/>
    <property type="match status" value="1"/>
</dbReference>
<dbReference type="SMART" id="SM00179">
    <property type="entry name" value="EGF_CA"/>
    <property type="match status" value="1"/>
</dbReference>
<feature type="disulfide bond" evidence="5">
    <location>
        <begin position="228"/>
        <end position="237"/>
    </location>
</feature>
<dbReference type="CDD" id="cd00054">
    <property type="entry name" value="EGF_CA"/>
    <property type="match status" value="1"/>
</dbReference>
<dbReference type="EMBL" id="UYJE01005149">
    <property type="protein sequence ID" value="VDI34475.1"/>
    <property type="molecule type" value="Genomic_DNA"/>
</dbReference>
<dbReference type="InterPro" id="IPR016186">
    <property type="entry name" value="C-type_lectin-like/link_sf"/>
</dbReference>
<dbReference type="InterPro" id="IPR016187">
    <property type="entry name" value="CTDL_fold"/>
</dbReference>
<dbReference type="Proteomes" id="UP000596742">
    <property type="component" value="Unassembled WGS sequence"/>
</dbReference>
<keyword evidence="2" id="KW-0732">Signal</keyword>
<dbReference type="AlphaFoldDB" id="A0A8B6EI92"/>
<comment type="caution">
    <text evidence="8">The sequence shown here is derived from an EMBL/GenBank/DDBJ whole genome shotgun (WGS) entry which is preliminary data.</text>
</comment>
<dbReference type="GO" id="GO:0005509">
    <property type="term" value="F:calcium ion binding"/>
    <property type="evidence" value="ECO:0007669"/>
    <property type="project" value="InterPro"/>
</dbReference>
<sequence>MESKSCCFLATDKQRPADSATLCLDVSNGFPRNDTVVVNATSSNQQNTCILDKIPREEIGLDNYIELRNTMFLRVCKIFISLLIINISEGIRLNITGSSFTKNKYSDSHVILAYNNVGPLMCVSDCMMYKECNAVNFNRNKLECELLSVSYPGDSITDMDGSYYTEIGGWKKDKDECTPNPCEVGQQCIPAMYNNHICLEFEAPCDVNPCLYNNGVCRNKVNDYRCICPKGYYGDHCEYTPCTNVHCHFDGYCVISGSGWYCNCPGGYYGTNCEHTPCTNVHCNNNEYCVVSGSGWWCSCIPGYYGTNCEHSLCDMCQSNWTRFADSCYYPSTHMQVHNYHTAATFCHGQNSHLVEIDSPEEQVFMEKLITKTSSLHDFWIGANDIDHEGIWKWYNGSYNVLNYSHWCAGEPNNALQGEDCAALNVNNIPGKNFCWNDYSCKSYHNFVCEKSISAVSTTTHTHTQPTGTLVWRTVARH</sequence>
<dbReference type="Gene3D" id="3.10.100.10">
    <property type="entry name" value="Mannose-Binding Protein A, subunit A"/>
    <property type="match status" value="1"/>
</dbReference>
<comment type="caution">
    <text evidence="5">Lacks conserved residue(s) required for the propagation of feature annotation.</text>
</comment>
<name>A0A8B6EI92_MYTGA</name>